<gene>
    <name evidence="2" type="ORF">BES08_17370</name>
</gene>
<feature type="chain" id="PRO_5009104879" description="DUF4148 domain-containing protein" evidence="1">
    <location>
        <begin position="21"/>
        <end position="118"/>
    </location>
</feature>
<keyword evidence="3" id="KW-1185">Reference proteome</keyword>
<protein>
    <recommendedName>
        <fullName evidence="4">DUF4148 domain-containing protein</fullName>
    </recommendedName>
</protein>
<dbReference type="KEGG" id="nre:BES08_17370"/>
<feature type="signal peptide" evidence="1">
    <location>
        <begin position="1"/>
        <end position="20"/>
    </location>
</feature>
<name>A0A1D8A8B4_9SPHN</name>
<dbReference type="OrthoDB" id="7571993at2"/>
<dbReference type="AlphaFoldDB" id="A0A1D8A8B4"/>
<evidence type="ECO:0000313" key="2">
    <source>
        <dbReference type="EMBL" id="AOR78325.1"/>
    </source>
</evidence>
<accession>A0A1D8A8B4</accession>
<evidence type="ECO:0008006" key="4">
    <source>
        <dbReference type="Google" id="ProtNLM"/>
    </source>
</evidence>
<evidence type="ECO:0000256" key="1">
    <source>
        <dbReference type="SAM" id="SignalP"/>
    </source>
</evidence>
<dbReference type="Proteomes" id="UP000094626">
    <property type="component" value="Chromosome"/>
</dbReference>
<organism evidence="2 3">
    <name type="scientific">Novosphingobium resinovorum</name>
    <dbReference type="NCBI Taxonomy" id="158500"/>
    <lineage>
        <taxon>Bacteria</taxon>
        <taxon>Pseudomonadati</taxon>
        <taxon>Pseudomonadota</taxon>
        <taxon>Alphaproteobacteria</taxon>
        <taxon>Sphingomonadales</taxon>
        <taxon>Sphingomonadaceae</taxon>
        <taxon>Novosphingobium</taxon>
    </lineage>
</organism>
<evidence type="ECO:0000313" key="3">
    <source>
        <dbReference type="Proteomes" id="UP000094626"/>
    </source>
</evidence>
<dbReference type="EMBL" id="CP017075">
    <property type="protein sequence ID" value="AOR78325.1"/>
    <property type="molecule type" value="Genomic_DNA"/>
</dbReference>
<proteinExistence type="predicted"/>
<reference evidence="3" key="1">
    <citation type="journal article" date="2017" name="J. Biotechnol.">
        <title>Complete genome sequence of Novosphingobium resinovorum SA1, a versatile xenobiotic-degrading bacterium capable of utilizing sulfanilic acid.</title>
        <authorList>
            <person name="Hegedus B."/>
            <person name="Kos P.B."/>
            <person name="Balint B."/>
            <person name="Maroti G."/>
            <person name="Gan H.M."/>
            <person name="Perei K."/>
            <person name="Rakhely G."/>
        </authorList>
    </citation>
    <scope>NUCLEOTIDE SEQUENCE [LARGE SCALE GENOMIC DNA]</scope>
    <source>
        <strain evidence="3">SA1</strain>
    </source>
</reference>
<dbReference type="RefSeq" id="WP_069709050.1">
    <property type="nucleotide sequence ID" value="NZ_CP017075.1"/>
</dbReference>
<sequence length="118" mass="13073">MTLRYLPLAFLVLSPATVMAQIVADEPAGARVDTPSAVTGTYGPDLRETWRNIERGRDAGQLSRPQAKAFRKEARQTNALAERYSRDGLTESEARELDMRARALDSLVGAARSRNRVK</sequence>
<keyword evidence="1" id="KW-0732">Signal</keyword>